<dbReference type="OrthoDB" id="424753at2759"/>
<dbReference type="PROSITE" id="PS50222">
    <property type="entry name" value="EF_HAND_2"/>
    <property type="match status" value="1"/>
</dbReference>
<feature type="domain" description="EF-hand" evidence="7">
    <location>
        <begin position="347"/>
        <end position="382"/>
    </location>
</feature>
<evidence type="ECO:0000259" key="6">
    <source>
        <dbReference type="PROSITE" id="PS50203"/>
    </source>
</evidence>
<dbReference type="InterPro" id="IPR022683">
    <property type="entry name" value="Calpain_III"/>
</dbReference>
<dbReference type="Proteomes" id="UP000192220">
    <property type="component" value="Unplaced"/>
</dbReference>
<dbReference type="SUPFAM" id="SSF54001">
    <property type="entry name" value="Cysteine proteinases"/>
    <property type="match status" value="1"/>
</dbReference>
<evidence type="ECO:0000256" key="3">
    <source>
        <dbReference type="PIRSR" id="PIRSR622684-1"/>
    </source>
</evidence>
<reference evidence="9" key="1">
    <citation type="submission" date="2025-08" db="UniProtKB">
        <authorList>
            <consortium name="RefSeq"/>
        </authorList>
    </citation>
    <scope>IDENTIFICATION</scope>
    <source>
        <strain evidence="9">Quisiro</strain>
        <tissue evidence="9">Liver</tissue>
    </source>
</reference>
<dbReference type="PRINTS" id="PR00704">
    <property type="entry name" value="CALPAIN"/>
</dbReference>
<feature type="chain" id="PRO_5014121547" evidence="5">
    <location>
        <begin position="24"/>
        <end position="446"/>
    </location>
</feature>
<name>A0A2I4DCR8_AUSLI</name>
<dbReference type="Pfam" id="PF01067">
    <property type="entry name" value="Calpain_III"/>
    <property type="match status" value="1"/>
</dbReference>
<dbReference type="KEGG" id="alim:106537188"/>
<comment type="caution">
    <text evidence="4">Lacks conserved residue(s) required for the propagation of feature annotation.</text>
</comment>
<organism evidence="8 9">
    <name type="scientific">Austrofundulus limnaeus</name>
    <name type="common">Annual killifish</name>
    <dbReference type="NCBI Taxonomy" id="52670"/>
    <lineage>
        <taxon>Eukaryota</taxon>
        <taxon>Metazoa</taxon>
        <taxon>Chordata</taxon>
        <taxon>Craniata</taxon>
        <taxon>Vertebrata</taxon>
        <taxon>Euteleostomi</taxon>
        <taxon>Actinopterygii</taxon>
        <taxon>Neopterygii</taxon>
        <taxon>Teleostei</taxon>
        <taxon>Neoteleostei</taxon>
        <taxon>Acanthomorphata</taxon>
        <taxon>Ovalentaria</taxon>
        <taxon>Atherinomorphae</taxon>
        <taxon>Cyprinodontiformes</taxon>
        <taxon>Rivulidae</taxon>
        <taxon>Austrofundulus</taxon>
    </lineage>
</organism>
<protein>
    <submittedName>
        <fullName evidence="9">Calpain-9</fullName>
    </submittedName>
</protein>
<dbReference type="Gene3D" id="1.10.238.10">
    <property type="entry name" value="EF-hand"/>
    <property type="match status" value="1"/>
</dbReference>
<dbReference type="InterPro" id="IPR036213">
    <property type="entry name" value="Calpain_III_sf"/>
</dbReference>
<feature type="active site" evidence="3">
    <location>
        <position position="32"/>
    </location>
</feature>
<dbReference type="InParanoid" id="A0A2I4DCR8"/>
<dbReference type="InterPro" id="IPR001300">
    <property type="entry name" value="Peptidase_C2_calpain_cat"/>
</dbReference>
<evidence type="ECO:0000256" key="1">
    <source>
        <dbReference type="ARBA" id="ARBA00007623"/>
    </source>
</evidence>
<dbReference type="RefSeq" id="XP_013890022.1">
    <property type="nucleotide sequence ID" value="XM_014034568.1"/>
</dbReference>
<dbReference type="Gene3D" id="3.90.70.10">
    <property type="entry name" value="Cysteine proteinases"/>
    <property type="match status" value="1"/>
</dbReference>
<dbReference type="FunFam" id="2.60.120.380:FF:000011">
    <property type="entry name" value="Calpain 12"/>
    <property type="match status" value="1"/>
</dbReference>
<dbReference type="AlphaFoldDB" id="A0A2I4DCR8"/>
<keyword evidence="5" id="KW-0732">Signal</keyword>
<feature type="domain" description="Calpain catalytic" evidence="6">
    <location>
        <begin position="8"/>
        <end position="92"/>
    </location>
</feature>
<keyword evidence="2" id="KW-0788">Thiol protease</keyword>
<dbReference type="GO" id="GO:0005737">
    <property type="term" value="C:cytoplasm"/>
    <property type="evidence" value="ECO:0007669"/>
    <property type="project" value="TreeGrafter"/>
</dbReference>
<keyword evidence="8" id="KW-1185">Reference proteome</keyword>
<dbReference type="SUPFAM" id="SSF49758">
    <property type="entry name" value="Calpain large subunit, middle domain (domain III)"/>
    <property type="match status" value="1"/>
</dbReference>
<dbReference type="FunFam" id="1.10.238.10:FF:000530">
    <property type="entry name" value="Zgc:85932"/>
    <property type="match status" value="1"/>
</dbReference>
<dbReference type="InterPro" id="IPR002048">
    <property type="entry name" value="EF_hand_dom"/>
</dbReference>
<feature type="signal peptide" evidence="5">
    <location>
        <begin position="1"/>
        <end position="23"/>
    </location>
</feature>
<dbReference type="GO" id="GO:0005509">
    <property type="term" value="F:calcium ion binding"/>
    <property type="evidence" value="ECO:0007669"/>
    <property type="project" value="InterPro"/>
</dbReference>
<evidence type="ECO:0000313" key="9">
    <source>
        <dbReference type="RefSeq" id="XP_013890022.1"/>
    </source>
</evidence>
<comment type="similarity">
    <text evidence="1">Belongs to the peptidase C2 family.</text>
</comment>
<dbReference type="InterPro" id="IPR011992">
    <property type="entry name" value="EF-hand-dom_pair"/>
</dbReference>
<dbReference type="CDD" id="cd16195">
    <property type="entry name" value="EFh_PEF_CAPN13_14"/>
    <property type="match status" value="1"/>
</dbReference>
<evidence type="ECO:0000256" key="2">
    <source>
        <dbReference type="ARBA" id="ARBA00022807"/>
    </source>
</evidence>
<evidence type="ECO:0000259" key="7">
    <source>
        <dbReference type="PROSITE" id="PS50222"/>
    </source>
</evidence>
<accession>A0A2I4DCR8</accession>
<keyword evidence="2" id="KW-0378">Hydrolase</keyword>
<evidence type="ECO:0000313" key="8">
    <source>
        <dbReference type="Proteomes" id="UP000192220"/>
    </source>
</evidence>
<evidence type="ECO:0000256" key="4">
    <source>
        <dbReference type="PROSITE-ProRule" id="PRU00239"/>
    </source>
</evidence>
<dbReference type="InterPro" id="IPR022684">
    <property type="entry name" value="Calpain_cysteine_protease"/>
</dbReference>
<sequence length="446" mass="51256">MSKSSVSHLFFFFLLCQVKTTNGYVDLVRILNPWGNTEWTGPWSDSRSPEWGTVSSEEQRRLGRVQQEDGEFWMSVSDFQLNFDLMEVCHLTEGLSELGAGEEPWRCVTHHGTWVPSITAGGSPVSGWFWQNPQFLFVLSEVDQNPTNSQKTCSFILALMQKYQRRRGVHLNIGLHVYPAHPQNTHLSPDDLRVLHPLLYQQYSSRREVVLRGSLAPGRYVIIPSTSELNQQGEFLLRVLTERGNKATPAQKPAPQDVFSVTETSFPHQAALPSPNSIRNLYKKHCNKKGFCKPLHLYHLLTEAIQQGVLAGSEKFLSLEHCKSLVVLMDSQGIAQLNWPEFQTLWDKIRRWTDIFLVFDKNKTYRLEYQEVCPALEAAGIKVDELVMQLVGLRYTEPDMTISYPGFLYLLMKLERMIHKFQAYDMVGLGTVTVSYKQWLQMTMYN</sequence>
<dbReference type="SUPFAM" id="SSF47473">
    <property type="entry name" value="EF-hand"/>
    <property type="match status" value="1"/>
</dbReference>
<dbReference type="PROSITE" id="PS50203">
    <property type="entry name" value="CALPAIN_CAT"/>
    <property type="match status" value="1"/>
</dbReference>
<dbReference type="GO" id="GO:0004198">
    <property type="term" value="F:calcium-dependent cysteine-type endopeptidase activity"/>
    <property type="evidence" value="ECO:0007669"/>
    <property type="project" value="InterPro"/>
</dbReference>
<dbReference type="PANTHER" id="PTHR10183:SF434">
    <property type="entry name" value="CALPAIN-3"/>
    <property type="match status" value="1"/>
</dbReference>
<dbReference type="Pfam" id="PF00648">
    <property type="entry name" value="Peptidase_C2"/>
    <property type="match status" value="1"/>
</dbReference>
<dbReference type="GO" id="GO:0006508">
    <property type="term" value="P:proteolysis"/>
    <property type="evidence" value="ECO:0007669"/>
    <property type="project" value="InterPro"/>
</dbReference>
<dbReference type="SMART" id="SM00720">
    <property type="entry name" value="calpain_III"/>
    <property type="match status" value="1"/>
</dbReference>
<gene>
    <name evidence="9" type="primary">zgc:85932</name>
</gene>
<dbReference type="InterPro" id="IPR038765">
    <property type="entry name" value="Papain-like_cys_pep_sf"/>
</dbReference>
<keyword evidence="2" id="KW-0645">Protease</keyword>
<proteinExistence type="inferred from homology"/>
<dbReference type="STRING" id="52670.A0A2I4DCR8"/>
<dbReference type="PANTHER" id="PTHR10183">
    <property type="entry name" value="CALPAIN"/>
    <property type="match status" value="1"/>
</dbReference>
<dbReference type="InterPro" id="IPR022682">
    <property type="entry name" value="Calpain_domain_III"/>
</dbReference>
<evidence type="ECO:0000256" key="5">
    <source>
        <dbReference type="SAM" id="SignalP"/>
    </source>
</evidence>
<dbReference type="Gene3D" id="2.60.120.380">
    <property type="match status" value="1"/>
</dbReference>